<dbReference type="InterPro" id="IPR013762">
    <property type="entry name" value="Integrase-like_cat_sf"/>
</dbReference>
<name>A0ABP8ZEV8_9ACTN</name>
<dbReference type="Gene3D" id="1.10.443.10">
    <property type="entry name" value="Intergrase catalytic core"/>
    <property type="match status" value="1"/>
</dbReference>
<dbReference type="EMBL" id="BAABIE010000013">
    <property type="protein sequence ID" value="GAA4754468.1"/>
    <property type="molecule type" value="Genomic_DNA"/>
</dbReference>
<keyword evidence="1" id="KW-0233">DNA recombination</keyword>
<dbReference type="Pfam" id="PF00589">
    <property type="entry name" value="Phage_integrase"/>
    <property type="match status" value="1"/>
</dbReference>
<evidence type="ECO:0000313" key="3">
    <source>
        <dbReference type="EMBL" id="GAA4754468.1"/>
    </source>
</evidence>
<accession>A0ABP8ZEV8</accession>
<sequence>MASDEAGHPYAPTWVTAHWAKLLSELAIEHVRLHDARHNCGSLMHARGVPPVAIAAWLGHHDPAFTLRTYVHAQSDALKVAGQTFR</sequence>
<evidence type="ECO:0000313" key="4">
    <source>
        <dbReference type="Proteomes" id="UP001500822"/>
    </source>
</evidence>
<comment type="caution">
    <text evidence="3">The sequence shown here is derived from an EMBL/GenBank/DDBJ whole genome shotgun (WGS) entry which is preliminary data.</text>
</comment>
<evidence type="ECO:0000256" key="1">
    <source>
        <dbReference type="ARBA" id="ARBA00023172"/>
    </source>
</evidence>
<dbReference type="Proteomes" id="UP001500822">
    <property type="component" value="Unassembled WGS sequence"/>
</dbReference>
<keyword evidence="4" id="KW-1185">Reference proteome</keyword>
<organism evidence="3 4">
    <name type="scientific">Gordonia alkaliphila</name>
    <dbReference type="NCBI Taxonomy" id="1053547"/>
    <lineage>
        <taxon>Bacteria</taxon>
        <taxon>Bacillati</taxon>
        <taxon>Actinomycetota</taxon>
        <taxon>Actinomycetes</taxon>
        <taxon>Mycobacteriales</taxon>
        <taxon>Gordoniaceae</taxon>
        <taxon>Gordonia</taxon>
    </lineage>
</organism>
<protein>
    <recommendedName>
        <fullName evidence="2">Tyr recombinase domain-containing protein</fullName>
    </recommendedName>
</protein>
<dbReference type="SUPFAM" id="SSF56349">
    <property type="entry name" value="DNA breaking-rejoining enzymes"/>
    <property type="match status" value="1"/>
</dbReference>
<gene>
    <name evidence="3" type="ORF">GCM10023217_27630</name>
</gene>
<feature type="domain" description="Tyr recombinase" evidence="2">
    <location>
        <begin position="1"/>
        <end position="83"/>
    </location>
</feature>
<dbReference type="RefSeq" id="WP_345313944.1">
    <property type="nucleotide sequence ID" value="NZ_BAABIE010000013.1"/>
</dbReference>
<dbReference type="PROSITE" id="PS51898">
    <property type="entry name" value="TYR_RECOMBINASE"/>
    <property type="match status" value="1"/>
</dbReference>
<dbReference type="InterPro" id="IPR011010">
    <property type="entry name" value="DNA_brk_join_enz"/>
</dbReference>
<dbReference type="InterPro" id="IPR002104">
    <property type="entry name" value="Integrase_catalytic"/>
</dbReference>
<evidence type="ECO:0000259" key="2">
    <source>
        <dbReference type="PROSITE" id="PS51898"/>
    </source>
</evidence>
<reference evidence="4" key="1">
    <citation type="journal article" date="2019" name="Int. J. Syst. Evol. Microbiol.">
        <title>The Global Catalogue of Microorganisms (GCM) 10K type strain sequencing project: providing services to taxonomists for standard genome sequencing and annotation.</title>
        <authorList>
            <consortium name="The Broad Institute Genomics Platform"/>
            <consortium name="The Broad Institute Genome Sequencing Center for Infectious Disease"/>
            <person name="Wu L."/>
            <person name="Ma J."/>
        </authorList>
    </citation>
    <scope>NUCLEOTIDE SEQUENCE [LARGE SCALE GENOMIC DNA]</scope>
    <source>
        <strain evidence="4">JCM 18077</strain>
    </source>
</reference>
<proteinExistence type="predicted"/>